<dbReference type="InterPro" id="IPR002172">
    <property type="entry name" value="LDrepeatLR_classA_rpt"/>
</dbReference>
<organism evidence="15 16">
    <name type="scientific">Homarus americanus</name>
    <name type="common">American lobster</name>
    <dbReference type="NCBI Taxonomy" id="6706"/>
    <lineage>
        <taxon>Eukaryota</taxon>
        <taxon>Metazoa</taxon>
        <taxon>Ecdysozoa</taxon>
        <taxon>Arthropoda</taxon>
        <taxon>Crustacea</taxon>
        <taxon>Multicrustacea</taxon>
        <taxon>Malacostraca</taxon>
        <taxon>Eumalacostraca</taxon>
        <taxon>Eucarida</taxon>
        <taxon>Decapoda</taxon>
        <taxon>Pleocyemata</taxon>
        <taxon>Astacidea</taxon>
        <taxon>Nephropoidea</taxon>
        <taxon>Nephropidae</taxon>
        <taxon>Homarus</taxon>
    </lineage>
</organism>
<keyword evidence="10" id="KW-1015">Disulfide bond</keyword>
<accession>A0A8J5K4F6</accession>
<evidence type="ECO:0000256" key="1">
    <source>
        <dbReference type="ARBA" id="ARBA00004141"/>
    </source>
</evidence>
<evidence type="ECO:0000256" key="3">
    <source>
        <dbReference type="ARBA" id="ARBA00022448"/>
    </source>
</evidence>
<dbReference type="EMBL" id="JAHLQT010018499">
    <property type="protein sequence ID" value="KAG7169077.1"/>
    <property type="molecule type" value="Genomic_DNA"/>
</dbReference>
<dbReference type="GO" id="GO:0004888">
    <property type="term" value="F:transmembrane signaling receptor activity"/>
    <property type="evidence" value="ECO:0007669"/>
    <property type="project" value="InterPro"/>
</dbReference>
<sequence>MAQRCNFQTDCHDETDEENCRTVVFPPSYKKNIPPPHSPGPLPVQIQISVLALDINTVDMQLTLDMLVRLQWADPRLLYHNLKVDNVLNTLTLQDLLRLWSPQVTTGQLAHLLSSQVTTGQLVHLWSSQVTTGQLAHLMSSQVAFSNAKGIANSEVDKDTAASILRLGLATRGDFSYTEEVDIYEGKENPVQLRRKYSVRYVCNFDLSMYPFDKQVTIGFRRRYGYYVLTTYIPSIFFVCIAYLTTYFKLSNFQVRAIVSLTSMLVLTTLFSQTSSQLPRTSYFKMIDIWMFGAIGCIFSIIVTQTVVDFIHEPNEPQKVVPIKVQEGGMRVTKEVGE</sequence>
<feature type="domain" description="Neurotransmitter-gated ion-channel ligand-binding" evidence="13">
    <location>
        <begin position="28"/>
        <end position="105"/>
    </location>
</feature>
<dbReference type="InterPro" id="IPR036719">
    <property type="entry name" value="Neuro-gated_channel_TM_sf"/>
</dbReference>
<evidence type="ECO:0000256" key="10">
    <source>
        <dbReference type="ARBA" id="ARBA00023157"/>
    </source>
</evidence>
<keyword evidence="11" id="KW-0407">Ion channel</keyword>
<dbReference type="Proteomes" id="UP000747542">
    <property type="component" value="Unassembled WGS sequence"/>
</dbReference>
<dbReference type="PRINTS" id="PR00253">
    <property type="entry name" value="GABAARECEPTR"/>
</dbReference>
<dbReference type="InterPro" id="IPR006028">
    <property type="entry name" value="GABAA/Glycine_rcpt"/>
</dbReference>
<evidence type="ECO:0000313" key="16">
    <source>
        <dbReference type="Proteomes" id="UP000747542"/>
    </source>
</evidence>
<dbReference type="InterPro" id="IPR006029">
    <property type="entry name" value="Neurotrans-gated_channel_TM"/>
</dbReference>
<dbReference type="InterPro" id="IPR036734">
    <property type="entry name" value="Neur_chan_lig-bd_sf"/>
</dbReference>
<evidence type="ECO:0000256" key="6">
    <source>
        <dbReference type="ARBA" id="ARBA00022729"/>
    </source>
</evidence>
<dbReference type="GO" id="GO:0005254">
    <property type="term" value="F:chloride channel activity"/>
    <property type="evidence" value="ECO:0007669"/>
    <property type="project" value="UniProtKB-ARBA"/>
</dbReference>
<dbReference type="PANTHER" id="PTHR18945">
    <property type="entry name" value="NEUROTRANSMITTER GATED ION CHANNEL"/>
    <property type="match status" value="1"/>
</dbReference>
<feature type="transmembrane region" description="Helical" evidence="12">
    <location>
        <begin position="283"/>
        <end position="303"/>
    </location>
</feature>
<dbReference type="InterPro" id="IPR006201">
    <property type="entry name" value="Neur_channel"/>
</dbReference>
<evidence type="ECO:0000256" key="5">
    <source>
        <dbReference type="ARBA" id="ARBA00022692"/>
    </source>
</evidence>
<evidence type="ECO:0000256" key="2">
    <source>
        <dbReference type="ARBA" id="ARBA00004236"/>
    </source>
</evidence>
<keyword evidence="3" id="KW-0813">Transport</keyword>
<evidence type="ECO:0000313" key="15">
    <source>
        <dbReference type="EMBL" id="KAG7169077.1"/>
    </source>
</evidence>
<dbReference type="InterPro" id="IPR006202">
    <property type="entry name" value="Neur_chan_lig-bd"/>
</dbReference>
<keyword evidence="15" id="KW-0675">Receptor</keyword>
<keyword evidence="4" id="KW-1003">Cell membrane</keyword>
<dbReference type="GO" id="GO:0099095">
    <property type="term" value="F:ligand-gated monoatomic anion channel activity"/>
    <property type="evidence" value="ECO:0007669"/>
    <property type="project" value="UniProtKB-ARBA"/>
</dbReference>
<dbReference type="Gene3D" id="1.20.58.390">
    <property type="entry name" value="Neurotransmitter-gated ion-channel transmembrane domain"/>
    <property type="match status" value="1"/>
</dbReference>
<dbReference type="SUPFAM" id="SSF63712">
    <property type="entry name" value="Nicotinic receptor ligand binding domain-like"/>
    <property type="match status" value="1"/>
</dbReference>
<evidence type="ECO:0000259" key="14">
    <source>
        <dbReference type="Pfam" id="PF02932"/>
    </source>
</evidence>
<evidence type="ECO:0000256" key="11">
    <source>
        <dbReference type="ARBA" id="ARBA00023303"/>
    </source>
</evidence>
<comment type="subcellular location">
    <subcellularLocation>
        <location evidence="2">Cell membrane</location>
    </subcellularLocation>
    <subcellularLocation>
        <location evidence="1">Membrane</location>
        <topology evidence="1">Multi-pass membrane protein</topology>
    </subcellularLocation>
</comment>
<dbReference type="Gene3D" id="2.70.170.10">
    <property type="entry name" value="Neurotransmitter-gated ion-channel ligand-binding domain"/>
    <property type="match status" value="1"/>
</dbReference>
<keyword evidence="5 12" id="KW-0812">Transmembrane</keyword>
<feature type="transmembrane region" description="Helical" evidence="12">
    <location>
        <begin position="224"/>
        <end position="247"/>
    </location>
</feature>
<evidence type="ECO:0000259" key="13">
    <source>
        <dbReference type="Pfam" id="PF02931"/>
    </source>
</evidence>
<dbReference type="GO" id="GO:0005886">
    <property type="term" value="C:plasma membrane"/>
    <property type="evidence" value="ECO:0007669"/>
    <property type="project" value="UniProtKB-SubCell"/>
</dbReference>
<dbReference type="Pfam" id="PF02932">
    <property type="entry name" value="Neur_chan_memb"/>
    <property type="match status" value="1"/>
</dbReference>
<proteinExistence type="predicted"/>
<evidence type="ECO:0000256" key="4">
    <source>
        <dbReference type="ARBA" id="ARBA00022475"/>
    </source>
</evidence>
<dbReference type="GO" id="GO:0005230">
    <property type="term" value="F:extracellular ligand-gated monoatomic ion channel activity"/>
    <property type="evidence" value="ECO:0007669"/>
    <property type="project" value="InterPro"/>
</dbReference>
<gene>
    <name evidence="15" type="primary">Glra3-L5</name>
    <name evidence="15" type="ORF">Hamer_G018851</name>
</gene>
<dbReference type="AlphaFoldDB" id="A0A8J5K4F6"/>
<keyword evidence="7 12" id="KW-1133">Transmembrane helix</keyword>
<feature type="transmembrane region" description="Helical" evidence="12">
    <location>
        <begin position="253"/>
        <end position="271"/>
    </location>
</feature>
<keyword evidence="9 12" id="KW-0472">Membrane</keyword>
<name>A0A8J5K4F6_HOMAM</name>
<dbReference type="SUPFAM" id="SSF90112">
    <property type="entry name" value="Neurotransmitter-gated ion-channel transmembrane pore"/>
    <property type="match status" value="1"/>
</dbReference>
<evidence type="ECO:0000256" key="7">
    <source>
        <dbReference type="ARBA" id="ARBA00022989"/>
    </source>
</evidence>
<protein>
    <submittedName>
        <fullName evidence="15">Glycine receptor subunit alpha-3-like 5</fullName>
    </submittedName>
</protein>
<comment type="caution">
    <text evidence="15">The sequence shown here is derived from an EMBL/GenBank/DDBJ whole genome shotgun (WGS) entry which is preliminary data.</text>
</comment>
<reference evidence="15" key="1">
    <citation type="journal article" date="2021" name="Sci. Adv.">
        <title>The American lobster genome reveals insights on longevity, neural, and immune adaptations.</title>
        <authorList>
            <person name="Polinski J.M."/>
            <person name="Zimin A.V."/>
            <person name="Clark K.F."/>
            <person name="Kohn A.B."/>
            <person name="Sadowski N."/>
            <person name="Timp W."/>
            <person name="Ptitsyn A."/>
            <person name="Khanna P."/>
            <person name="Romanova D.Y."/>
            <person name="Williams P."/>
            <person name="Greenwood S.J."/>
            <person name="Moroz L.L."/>
            <person name="Walt D.R."/>
            <person name="Bodnar A.G."/>
        </authorList>
    </citation>
    <scope>NUCLEOTIDE SEQUENCE</scope>
    <source>
        <strain evidence="15">GMGI-L3</strain>
    </source>
</reference>
<evidence type="ECO:0000256" key="9">
    <source>
        <dbReference type="ARBA" id="ARBA00023136"/>
    </source>
</evidence>
<evidence type="ECO:0000256" key="8">
    <source>
        <dbReference type="ARBA" id="ARBA00023065"/>
    </source>
</evidence>
<dbReference type="Pfam" id="PF02931">
    <property type="entry name" value="Neur_chan_LBD"/>
    <property type="match status" value="1"/>
</dbReference>
<dbReference type="InterPro" id="IPR038050">
    <property type="entry name" value="Neuro_actylchol_rec"/>
</dbReference>
<evidence type="ECO:0000256" key="12">
    <source>
        <dbReference type="SAM" id="Phobius"/>
    </source>
</evidence>
<keyword evidence="8" id="KW-0406">Ion transport</keyword>
<keyword evidence="16" id="KW-1185">Reference proteome</keyword>
<feature type="domain" description="Neurotransmitter-gated ion-channel transmembrane" evidence="14">
    <location>
        <begin position="231"/>
        <end position="319"/>
    </location>
</feature>
<dbReference type="CDD" id="cd00112">
    <property type="entry name" value="LDLa"/>
    <property type="match status" value="1"/>
</dbReference>
<keyword evidence="6" id="KW-0732">Signal</keyword>